<feature type="signal peptide" evidence="3">
    <location>
        <begin position="1"/>
        <end position="20"/>
    </location>
</feature>
<feature type="chain" id="PRO_5045417455" evidence="3">
    <location>
        <begin position="21"/>
        <end position="239"/>
    </location>
</feature>
<dbReference type="InterPro" id="IPR046150">
    <property type="entry name" value="DUF6152"/>
</dbReference>
<keyword evidence="2" id="KW-1133">Transmembrane helix</keyword>
<accession>A0ABW0DXF8</accession>
<reference evidence="5" key="1">
    <citation type="journal article" date="2019" name="Int. J. Syst. Evol. Microbiol.">
        <title>The Global Catalogue of Microorganisms (GCM) 10K type strain sequencing project: providing services to taxonomists for standard genome sequencing and annotation.</title>
        <authorList>
            <consortium name="The Broad Institute Genomics Platform"/>
            <consortium name="The Broad Institute Genome Sequencing Center for Infectious Disease"/>
            <person name="Wu L."/>
            <person name="Ma J."/>
        </authorList>
    </citation>
    <scope>NUCLEOTIDE SEQUENCE [LARGE SCALE GENOMIC DNA]</scope>
    <source>
        <strain evidence="5">CGMCC 4.7131</strain>
    </source>
</reference>
<feature type="compositionally biased region" description="Low complexity" evidence="1">
    <location>
        <begin position="194"/>
        <end position="203"/>
    </location>
</feature>
<organism evidence="4 5">
    <name type="scientific">Streptomyces atrovirens</name>
    <dbReference type="NCBI Taxonomy" id="285556"/>
    <lineage>
        <taxon>Bacteria</taxon>
        <taxon>Bacillati</taxon>
        <taxon>Actinomycetota</taxon>
        <taxon>Actinomycetes</taxon>
        <taxon>Kitasatosporales</taxon>
        <taxon>Streptomycetaceae</taxon>
        <taxon>Streptomyces</taxon>
    </lineage>
</organism>
<proteinExistence type="predicted"/>
<feature type="transmembrane region" description="Helical" evidence="2">
    <location>
        <begin position="213"/>
        <end position="233"/>
    </location>
</feature>
<dbReference type="Proteomes" id="UP001596035">
    <property type="component" value="Unassembled WGS sequence"/>
</dbReference>
<evidence type="ECO:0000313" key="5">
    <source>
        <dbReference type="Proteomes" id="UP001596035"/>
    </source>
</evidence>
<evidence type="ECO:0000313" key="4">
    <source>
        <dbReference type="EMBL" id="MFC5241933.1"/>
    </source>
</evidence>
<dbReference type="Pfam" id="PF19649">
    <property type="entry name" value="DUF6152"/>
    <property type="match status" value="1"/>
</dbReference>
<evidence type="ECO:0000256" key="3">
    <source>
        <dbReference type="SAM" id="SignalP"/>
    </source>
</evidence>
<dbReference type="RefSeq" id="WP_344560336.1">
    <property type="nucleotide sequence ID" value="NZ_BAAATG010000017.1"/>
</dbReference>
<keyword evidence="3" id="KW-0732">Signal</keyword>
<keyword evidence="5" id="KW-1185">Reference proteome</keyword>
<dbReference type="EMBL" id="JBHSKN010000016">
    <property type="protein sequence ID" value="MFC5241933.1"/>
    <property type="molecule type" value="Genomic_DNA"/>
</dbReference>
<evidence type="ECO:0000256" key="2">
    <source>
        <dbReference type="SAM" id="Phobius"/>
    </source>
</evidence>
<gene>
    <name evidence="4" type="ORF">ACFPWV_18760</name>
</gene>
<comment type="caution">
    <text evidence="4">The sequence shown here is derived from an EMBL/GenBank/DDBJ whole genome shotgun (WGS) entry which is preliminary data.</text>
</comment>
<feature type="region of interest" description="Disordered" evidence="1">
    <location>
        <begin position="166"/>
        <end position="210"/>
    </location>
</feature>
<evidence type="ECO:0000256" key="1">
    <source>
        <dbReference type="SAM" id="MobiDB-lite"/>
    </source>
</evidence>
<name>A0ABW0DXF8_9ACTN</name>
<feature type="compositionally biased region" description="Gly residues" evidence="1">
    <location>
        <begin position="182"/>
        <end position="193"/>
    </location>
</feature>
<keyword evidence="2" id="KW-0812">Transmembrane</keyword>
<feature type="compositionally biased region" description="Low complexity" evidence="1">
    <location>
        <begin position="169"/>
        <end position="181"/>
    </location>
</feature>
<protein>
    <submittedName>
        <fullName evidence="4">DUF6152 family protein</fullName>
    </submittedName>
</protein>
<sequence>MRLRSSVSALAMTVAALAVALVPAGPAAAHHGWEHYDTTAAYYVSGTVTGVRWGNPHPEVTLRVEDKQVPDDWADREIPSDLEDIGGRQVMEATRDYSGSGDELTLFLAPIERLSAWGMEGEVEEGEKLEVVGYLDREHDDELRPELIVLEDGQAIRQRSVPLPVAPEAASGDDTAAAPGGSATGGDGGGDGAADGATDTVASESDDSSDTTVWLVTGGAVLLLFVAGGYYVVRRGNRA</sequence>
<keyword evidence="2" id="KW-0472">Membrane</keyword>